<feature type="compositionally biased region" description="Low complexity" evidence="8">
    <location>
        <begin position="243"/>
        <end position="257"/>
    </location>
</feature>
<evidence type="ECO:0000256" key="4">
    <source>
        <dbReference type="ARBA" id="ARBA00022946"/>
    </source>
</evidence>
<dbReference type="PANTHER" id="PTHR10721">
    <property type="entry name" value="MITOCHONDRIAL IMPORT INNER MEMBRANE TRANSLOCASE SUBUNIT TIM44"/>
    <property type="match status" value="1"/>
</dbReference>
<dbReference type="Pfam" id="PF04280">
    <property type="entry name" value="Tim44"/>
    <property type="match status" value="1"/>
</dbReference>
<keyword evidence="7" id="KW-0175">Coiled coil</keyword>
<evidence type="ECO:0000259" key="9">
    <source>
        <dbReference type="SMART" id="SM00978"/>
    </source>
</evidence>
<name>A0ABY8EMY3_MALFU</name>
<dbReference type="SUPFAM" id="SSF54427">
    <property type="entry name" value="NTF2-like"/>
    <property type="match status" value="1"/>
</dbReference>
<dbReference type="SMART" id="SM00978">
    <property type="entry name" value="Tim44"/>
    <property type="match status" value="1"/>
</dbReference>
<evidence type="ECO:0000256" key="7">
    <source>
        <dbReference type="SAM" id="Coils"/>
    </source>
</evidence>
<protein>
    <submittedName>
        <fullName evidence="10">Protein translocase subunit</fullName>
    </submittedName>
</protein>
<evidence type="ECO:0000256" key="6">
    <source>
        <dbReference type="ARBA" id="ARBA00023136"/>
    </source>
</evidence>
<dbReference type="Proteomes" id="UP000818624">
    <property type="component" value="Chromosome 1"/>
</dbReference>
<feature type="region of interest" description="Disordered" evidence="8">
    <location>
        <begin position="198"/>
        <end position="269"/>
    </location>
</feature>
<dbReference type="InterPro" id="IPR032710">
    <property type="entry name" value="NTF2-like_dom_sf"/>
</dbReference>
<gene>
    <name evidence="10" type="primary">TIM44</name>
    <name evidence="10" type="ORF">GLX27_001535</name>
</gene>
<keyword evidence="4" id="KW-0809">Transit peptide</keyword>
<dbReference type="InterPro" id="IPR007379">
    <property type="entry name" value="Tim44-like_dom"/>
</dbReference>
<evidence type="ECO:0000313" key="11">
    <source>
        <dbReference type="Proteomes" id="UP000818624"/>
    </source>
</evidence>
<dbReference type="Gene3D" id="3.10.450.240">
    <property type="match status" value="1"/>
</dbReference>
<evidence type="ECO:0000313" key="10">
    <source>
        <dbReference type="EMBL" id="WFD46891.1"/>
    </source>
</evidence>
<evidence type="ECO:0000256" key="8">
    <source>
        <dbReference type="SAM" id="MobiDB-lite"/>
    </source>
</evidence>
<comment type="subcellular location">
    <subcellularLocation>
        <location evidence="1">Mitochondrion inner membrane</location>
    </subcellularLocation>
</comment>
<dbReference type="PANTHER" id="PTHR10721:SF1">
    <property type="entry name" value="MITOCHONDRIAL IMPORT INNER MEMBRANE TRANSLOCASE SUBUNIT TIM44"/>
    <property type="match status" value="1"/>
</dbReference>
<reference evidence="10 11" key="1">
    <citation type="journal article" date="2020" name="Elife">
        <title>Loss of centromere function drives karyotype evolution in closely related Malassezia species.</title>
        <authorList>
            <person name="Sankaranarayanan S.R."/>
            <person name="Ianiri G."/>
            <person name="Coelho M.A."/>
            <person name="Reza M.H."/>
            <person name="Thimmappa B.C."/>
            <person name="Ganguly P."/>
            <person name="Vadnala R.N."/>
            <person name="Sun S."/>
            <person name="Siddharthan R."/>
            <person name="Tellgren-Roth C."/>
            <person name="Dawson T.L."/>
            <person name="Heitman J."/>
            <person name="Sanyal K."/>
        </authorList>
    </citation>
    <scope>NUCLEOTIDE SEQUENCE [LARGE SCALE GENOMIC DNA]</scope>
    <source>
        <strain evidence="10">CBS14141</strain>
    </source>
</reference>
<keyword evidence="5" id="KW-0496">Mitochondrion</keyword>
<organism evidence="10 11">
    <name type="scientific">Malassezia furfur</name>
    <name type="common">Pityriasis versicolor infection agent</name>
    <name type="synonym">Pityrosporum furfur</name>
    <dbReference type="NCBI Taxonomy" id="55194"/>
    <lineage>
        <taxon>Eukaryota</taxon>
        <taxon>Fungi</taxon>
        <taxon>Dikarya</taxon>
        <taxon>Basidiomycota</taxon>
        <taxon>Ustilaginomycotina</taxon>
        <taxon>Malasseziomycetes</taxon>
        <taxon>Malasseziales</taxon>
        <taxon>Malasseziaceae</taxon>
        <taxon>Malassezia</taxon>
    </lineage>
</organism>
<evidence type="ECO:0000256" key="2">
    <source>
        <dbReference type="ARBA" id="ARBA00009597"/>
    </source>
</evidence>
<comment type="similarity">
    <text evidence="2">Belongs to the Tim44 family.</text>
</comment>
<sequence>MTNAVPLIRRGGAHAMRAAPRSLVSVRSLHATRATQDVPRSPFQVFVQTLREELQKSRELQDNMKQLQGRSDKIQDSETMRKAREAYERARIISSIKHNPRLQAAAEQLRKSGGQVGGAIAATLKQMEESEIMRSLSAMSGRVRRQLEESTAPVRNTEVYKAFAQTISEAFDDGSGAIDIRVAEGTSERDARRLRREARLRKIGRPPPVHDVEAAPEPAAEEVDPIVAAAAAAGEAAGREGTDASGAAPGPEATPEAPEAPEPAAPKRLGGYAVGHRRTAENANAGADLVLAPESAQPSRWSLFGEDSAVRRRLSEWNEQYQESEHPFVERLRGVTNTVASWFEENETVQVVRAIKQLDPTFTLAQFSTDLREYVIPEVLDAFHTGQRQLLRQWCGDATYNVLMATIDPYLQRGYLPQGRTLDLSNVEVLQGKMLETGPMPVLVISFQTQELMYFTDPRTGEVKEGSIEQANLCRYAMVLTRVESELDNEITGGWKIVELARRGEAAFM</sequence>
<feature type="coiled-coil region" evidence="7">
    <location>
        <begin position="47"/>
        <end position="77"/>
    </location>
</feature>
<keyword evidence="6" id="KW-0472">Membrane</keyword>
<keyword evidence="11" id="KW-1185">Reference proteome</keyword>
<keyword evidence="3" id="KW-0999">Mitochondrion inner membrane</keyword>
<evidence type="ECO:0000256" key="3">
    <source>
        <dbReference type="ARBA" id="ARBA00022792"/>
    </source>
</evidence>
<proteinExistence type="inferred from homology"/>
<feature type="compositionally biased region" description="Low complexity" evidence="8">
    <location>
        <begin position="225"/>
        <end position="236"/>
    </location>
</feature>
<accession>A0ABY8EMY3</accession>
<feature type="domain" description="Tim44-like" evidence="9">
    <location>
        <begin position="348"/>
        <end position="502"/>
    </location>
</feature>
<dbReference type="EMBL" id="CP046234">
    <property type="protein sequence ID" value="WFD46891.1"/>
    <property type="molecule type" value="Genomic_DNA"/>
</dbReference>
<dbReference type="InterPro" id="IPR039544">
    <property type="entry name" value="Tim44-like"/>
</dbReference>
<evidence type="ECO:0000256" key="1">
    <source>
        <dbReference type="ARBA" id="ARBA00004273"/>
    </source>
</evidence>
<evidence type="ECO:0000256" key="5">
    <source>
        <dbReference type="ARBA" id="ARBA00023128"/>
    </source>
</evidence>